<evidence type="ECO:0000313" key="2">
    <source>
        <dbReference type="EMBL" id="EFZ04126.2"/>
    </source>
</evidence>
<dbReference type="InterPro" id="IPR021109">
    <property type="entry name" value="Peptidase_aspartic_dom_sf"/>
</dbReference>
<evidence type="ECO:0000313" key="3">
    <source>
        <dbReference type="Proteomes" id="UP000002498"/>
    </source>
</evidence>
<dbReference type="OrthoDB" id="6079484at2759"/>
<proteinExistence type="predicted"/>
<dbReference type="HOGENOM" id="CLU_735840_0_0_1"/>
<organism evidence="2 3">
    <name type="scientific">Metarhizium robertsii (strain ARSEF 23 / ATCC MYA-3075)</name>
    <name type="common">Metarhizium anisopliae (strain ARSEF 23)</name>
    <dbReference type="NCBI Taxonomy" id="655844"/>
    <lineage>
        <taxon>Eukaryota</taxon>
        <taxon>Fungi</taxon>
        <taxon>Dikarya</taxon>
        <taxon>Ascomycota</taxon>
        <taxon>Pezizomycotina</taxon>
        <taxon>Sordariomycetes</taxon>
        <taxon>Hypocreomycetidae</taxon>
        <taxon>Hypocreales</taxon>
        <taxon>Clavicipitaceae</taxon>
        <taxon>Metarhizium</taxon>
    </lineage>
</organism>
<evidence type="ECO:0000256" key="1">
    <source>
        <dbReference type="SAM" id="MobiDB-lite"/>
    </source>
</evidence>
<keyword evidence="3" id="KW-1185">Reference proteome</keyword>
<name>E9EN62_METRA</name>
<dbReference type="KEGG" id="maj:MAA_01200"/>
<reference evidence="2 3" key="2">
    <citation type="journal article" date="2014" name="Proc. Natl. Acad. Sci. U.S.A.">
        <title>Trajectory and genomic determinants of fungal-pathogen speciation and host adaptation.</title>
        <authorList>
            <person name="Hu X."/>
            <person name="Xiao G."/>
            <person name="Zheng P."/>
            <person name="Shang Y."/>
            <person name="Su Y."/>
            <person name="Zhang X."/>
            <person name="Liu X."/>
            <person name="Zhan S."/>
            <person name="St Leger R.J."/>
            <person name="Wang C."/>
        </authorList>
    </citation>
    <scope>GENOME REANNOTATION</scope>
    <source>
        <strain evidence="3">ARSEF 23 / ATCC MYA-3075</strain>
    </source>
</reference>
<dbReference type="Gene3D" id="2.40.70.10">
    <property type="entry name" value="Acid Proteases"/>
    <property type="match status" value="1"/>
</dbReference>
<dbReference type="AlphaFoldDB" id="E9EN62"/>
<sequence>MADNQASANIMSLEFARQERITVEESVAVPFILGNGSVDYSVGRATADCALPFAPHFSGIRGFYVFSTSSQPLILGRAFLLETGLTKCPQNLIRCTTIKGGLSAPPTSPLSRIERSRWQIKAVVKHASVTHQTSVVPDKGSDFDIMSLAYAQRINAGMTPCQRDQDIVLLANGRVARVMGSAKVSIHFIGKASRLGPIPVRFVIIENLPFHIALGNPFLEKYRVFDRVSEFQWTHTTDDNALLCSCLRFSGKQPKEPISEIQDFTDRAVSNREYGYSCENSQQNLFANNQETPADAEIHPGRANTNNQETPADAEIHPGRANTNNQETPADAEIHPGRANTNNQETPADAEIHPGRANTNNQETPADTEIPTGRENTNVQANPAVTGGRTNTANANNQEGERGSRWRRSLMLWRRRAG</sequence>
<dbReference type="CDD" id="cd00303">
    <property type="entry name" value="retropepsin_like"/>
    <property type="match status" value="1"/>
</dbReference>
<dbReference type="Proteomes" id="UP000002498">
    <property type="component" value="Unassembled WGS sequence"/>
</dbReference>
<accession>E9EN62</accession>
<protein>
    <submittedName>
        <fullName evidence="2">Uncharacterized protein</fullName>
    </submittedName>
</protein>
<comment type="caution">
    <text evidence="2">The sequence shown here is derived from an EMBL/GenBank/DDBJ whole genome shotgun (WGS) entry which is preliminary data.</text>
</comment>
<gene>
    <name evidence="2" type="ORF">MAA_01200</name>
</gene>
<feature type="region of interest" description="Disordered" evidence="1">
    <location>
        <begin position="295"/>
        <end position="404"/>
    </location>
</feature>
<dbReference type="EMBL" id="ADNJ02000008">
    <property type="protein sequence ID" value="EFZ04126.2"/>
    <property type="molecule type" value="Genomic_DNA"/>
</dbReference>
<dbReference type="GeneID" id="19255486"/>
<reference evidence="2 3" key="1">
    <citation type="journal article" date="2011" name="PLoS Genet.">
        <title>Genome sequencing and comparative transcriptomics of the model entomopathogenic fungi Metarhizium anisopliae and M. acridum.</title>
        <authorList>
            <person name="Gao Q."/>
            <person name="Jin K."/>
            <person name="Ying S.H."/>
            <person name="Zhang Y."/>
            <person name="Xiao G."/>
            <person name="Shang Y."/>
            <person name="Duan Z."/>
            <person name="Hu X."/>
            <person name="Xie X.Q."/>
            <person name="Zhou G."/>
            <person name="Peng G."/>
            <person name="Luo Z."/>
            <person name="Huang W."/>
            <person name="Wang B."/>
            <person name="Fang W."/>
            <person name="Wang S."/>
            <person name="Zhong Y."/>
            <person name="Ma L.J."/>
            <person name="St Leger R.J."/>
            <person name="Zhao G.P."/>
            <person name="Pei Y."/>
            <person name="Feng M.G."/>
            <person name="Xia Y."/>
            <person name="Wang C."/>
        </authorList>
    </citation>
    <scope>NUCLEOTIDE SEQUENCE [LARGE SCALE GENOMIC DNA]</scope>
    <source>
        <strain evidence="3">ARSEF 23 / ATCC MYA-3075</strain>
    </source>
</reference>
<feature type="compositionally biased region" description="Polar residues" evidence="1">
    <location>
        <begin position="374"/>
        <end position="383"/>
    </location>
</feature>
<dbReference type="RefSeq" id="XP_007817389.2">
    <property type="nucleotide sequence ID" value="XM_007819198.2"/>
</dbReference>